<dbReference type="InterPro" id="IPR035093">
    <property type="entry name" value="RelE/ParE_toxin_dom_sf"/>
</dbReference>
<dbReference type="GO" id="GO:0006415">
    <property type="term" value="P:translational termination"/>
    <property type="evidence" value="ECO:0007669"/>
    <property type="project" value="TreeGrafter"/>
</dbReference>
<name>A0AAE3LH25_9FIRM</name>
<gene>
    <name evidence="4" type="ORF">OCV57_04765</name>
</gene>
<dbReference type="SUPFAM" id="SSF143011">
    <property type="entry name" value="RelE-like"/>
    <property type="match status" value="1"/>
</dbReference>
<dbReference type="FunFam" id="3.30.2310.20:FF:000003">
    <property type="entry name" value="Type II toxin-antitoxin system YafQ family toxin"/>
    <property type="match status" value="1"/>
</dbReference>
<dbReference type="InterPro" id="IPR004386">
    <property type="entry name" value="Toxin_YafQ-like"/>
</dbReference>
<dbReference type="PIRSF" id="PIRSF006156">
    <property type="entry name" value="YafQ"/>
    <property type="match status" value="1"/>
</dbReference>
<dbReference type="NCBIfam" id="TIGR02385">
    <property type="entry name" value="RelE_StbE"/>
    <property type="match status" value="1"/>
</dbReference>
<reference evidence="4 5" key="1">
    <citation type="journal article" date="2021" name="ISME Commun">
        <title>Automated analysis of genomic sequences facilitates high-throughput and comprehensive description of bacteria.</title>
        <authorList>
            <person name="Hitch T.C.A."/>
        </authorList>
    </citation>
    <scope>NUCLEOTIDE SEQUENCE [LARGE SCALE GENOMIC DNA]</scope>
    <source>
        <strain evidence="4 5">Sanger_31</strain>
    </source>
</reference>
<organism evidence="4 5">
    <name type="scientific">Hominimerdicola aceti</name>
    <dbReference type="NCBI Taxonomy" id="2981726"/>
    <lineage>
        <taxon>Bacteria</taxon>
        <taxon>Bacillati</taxon>
        <taxon>Bacillota</taxon>
        <taxon>Clostridia</taxon>
        <taxon>Eubacteriales</taxon>
        <taxon>Oscillospiraceae</taxon>
        <taxon>Hominimerdicola</taxon>
    </lineage>
</organism>
<comment type="caution">
    <text evidence="4">The sequence shown here is derived from an EMBL/GenBank/DDBJ whole genome shotgun (WGS) entry which is preliminary data.</text>
</comment>
<dbReference type="EMBL" id="JAOQJZ010000003">
    <property type="protein sequence ID" value="MCU6705239.1"/>
    <property type="molecule type" value="Genomic_DNA"/>
</dbReference>
<keyword evidence="1" id="KW-1277">Toxin-antitoxin system</keyword>
<evidence type="ECO:0000313" key="4">
    <source>
        <dbReference type="EMBL" id="MCU6705239.1"/>
    </source>
</evidence>
<dbReference type="InterPro" id="IPR007712">
    <property type="entry name" value="RelE/ParE_toxin"/>
</dbReference>
<dbReference type="Gene3D" id="3.30.2310.20">
    <property type="entry name" value="RelE-like"/>
    <property type="match status" value="1"/>
</dbReference>
<dbReference type="GO" id="GO:0006402">
    <property type="term" value="P:mRNA catabolic process"/>
    <property type="evidence" value="ECO:0007669"/>
    <property type="project" value="TreeGrafter"/>
</dbReference>
<evidence type="ECO:0000256" key="1">
    <source>
        <dbReference type="ARBA" id="ARBA00022649"/>
    </source>
</evidence>
<dbReference type="Pfam" id="PF15738">
    <property type="entry name" value="YafQ_toxin"/>
    <property type="match status" value="1"/>
</dbReference>
<dbReference type="GO" id="GO:0004521">
    <property type="term" value="F:RNA endonuclease activity"/>
    <property type="evidence" value="ECO:0007669"/>
    <property type="project" value="TreeGrafter"/>
</dbReference>
<comment type="similarity">
    <text evidence="2">Belongs to the RelE toxin family. YafQ subfamily.</text>
</comment>
<sequence length="90" mass="10668">MLRITYHNKFKKDFKKAKSRGLNMSHLNEVITMLAEGQPLPAKYREHSLTGNYKGFLECHVEPDWLLIYERRSDELILLLYRTGTHSDLF</sequence>
<protein>
    <submittedName>
        <fullName evidence="4">Type II toxin-antitoxin system YafQ family toxin</fullName>
    </submittedName>
</protein>
<dbReference type="RefSeq" id="WP_117863540.1">
    <property type="nucleotide sequence ID" value="NZ_JAOQJZ010000003.1"/>
</dbReference>
<dbReference type="Proteomes" id="UP001208131">
    <property type="component" value="Unassembled WGS sequence"/>
</dbReference>
<dbReference type="AlphaFoldDB" id="A0AAE3LH25"/>
<proteinExistence type="inferred from homology"/>
<evidence type="ECO:0000256" key="3">
    <source>
        <dbReference type="PIRSR" id="PIRSR006156-1"/>
    </source>
</evidence>
<keyword evidence="5" id="KW-1185">Reference proteome</keyword>
<evidence type="ECO:0000313" key="5">
    <source>
        <dbReference type="Proteomes" id="UP001208131"/>
    </source>
</evidence>
<accession>A0AAE3LH25</accession>
<evidence type="ECO:0000256" key="2">
    <source>
        <dbReference type="ARBA" id="ARBA00061366"/>
    </source>
</evidence>
<dbReference type="PANTHER" id="PTHR40588">
    <property type="entry name" value="MRNA INTERFERASE TOXIN YAFQ"/>
    <property type="match status" value="1"/>
</dbReference>
<feature type="active site" description="Proton donor" evidence="3">
    <location>
        <position position="86"/>
    </location>
</feature>
<dbReference type="PANTHER" id="PTHR40588:SF1">
    <property type="entry name" value="MRNA INTERFERASE TOXIN YAFQ"/>
    <property type="match status" value="1"/>
</dbReference>